<dbReference type="Proteomes" id="UP000541610">
    <property type="component" value="Unassembled WGS sequence"/>
</dbReference>
<dbReference type="Gene3D" id="2.60.40.640">
    <property type="match status" value="2"/>
</dbReference>
<dbReference type="GO" id="GO:0006508">
    <property type="term" value="P:proteolysis"/>
    <property type="evidence" value="ECO:0007669"/>
    <property type="project" value="InterPro"/>
</dbReference>
<evidence type="ECO:0000313" key="6">
    <source>
        <dbReference type="EMBL" id="KAF4684154.1"/>
    </source>
</evidence>
<dbReference type="AlphaFoldDB" id="A0A7J6NK06"/>
<reference evidence="6 7" key="1">
    <citation type="submission" date="2020-04" db="EMBL/GenBank/DDBJ databases">
        <title>Perkinsus olseni comparative genomics.</title>
        <authorList>
            <person name="Bogema D.R."/>
        </authorList>
    </citation>
    <scope>NUCLEOTIDE SEQUENCE [LARGE SCALE GENOMIC DNA]</scope>
    <source>
        <strain evidence="6">00978-12</strain>
    </source>
</reference>
<dbReference type="Pfam" id="PF00656">
    <property type="entry name" value="Peptidase_C14"/>
    <property type="match status" value="1"/>
</dbReference>
<dbReference type="PROSITE" id="PS50088">
    <property type="entry name" value="ANK_REPEAT"/>
    <property type="match status" value="1"/>
</dbReference>
<name>A0A7J6NK06_PEROL</name>
<dbReference type="InterPro" id="IPR036770">
    <property type="entry name" value="Ankyrin_rpt-contain_sf"/>
</dbReference>
<dbReference type="Pfam" id="PF03643">
    <property type="entry name" value="Vps26"/>
    <property type="match status" value="1"/>
</dbReference>
<evidence type="ECO:0000259" key="5">
    <source>
        <dbReference type="Pfam" id="PF00656"/>
    </source>
</evidence>
<dbReference type="SUPFAM" id="SSF52129">
    <property type="entry name" value="Caspase-like"/>
    <property type="match status" value="1"/>
</dbReference>
<evidence type="ECO:0000256" key="4">
    <source>
        <dbReference type="PROSITE-ProRule" id="PRU00023"/>
    </source>
</evidence>
<dbReference type="PANTHER" id="PTHR12233">
    <property type="entry name" value="VACUOLAR PROTEIN SORTING 26 RELATED"/>
    <property type="match status" value="1"/>
</dbReference>
<dbReference type="SUPFAM" id="SSF48403">
    <property type="entry name" value="Ankyrin repeat"/>
    <property type="match status" value="1"/>
</dbReference>
<accession>A0A7J6NK06</accession>
<evidence type="ECO:0000256" key="2">
    <source>
        <dbReference type="ARBA" id="ARBA00022448"/>
    </source>
</evidence>
<feature type="domain" description="Peptidase C14 caspase" evidence="5">
    <location>
        <begin position="140"/>
        <end position="275"/>
    </location>
</feature>
<sequence>MSGIHEAAAAGDHRRIMRMVYSGVDVNSVDEYGRTPLHLAVQEMQLDAVKALVMCRARADMKDSLGKSCARLAEEVWFELSSQGCPEKSKLGEKIRYFVALYPGGKRVADARKIMIQNQHLPRFPPVLRACGPEGQPLSRKAIIVGQAHYEANGQSIHHALADSQIVAHRLSRIGYDVTVGINLETEELRRYLMDGLDELEPGSLRLVIYFIGMVERRTDAAGRRESLLCGVDRRFSPARMPEDLALEELLKTVEGKMKIGSTALMVVDATRSFSTIPGGLERGSSSCDVVTPPMVTHSEGFLDAEQAALATVLGRIPSSSMGLSSCVGMNQFSPDRSFASDFYSGASVRSDLDYVASCGPYPAEVGRGISLLCAHLPNELLPAEFFEPLSMILSDESTASLLAPEKAQIDRMVELSGVATSVKSRETLRKRSAKILKLPEDSPPASIFGLVPMMGEYGYGSIFDFSAAGRFLASSMALLASSLLSNVFGAPCELDLQIDAEPGRKKAPVTRDKKGELGYIFTDGEDVCGTATVRLKGDKRLEHQGIRVELIGQVDMLYDRSSSYDFFSIAKDLEPPGVLTETRSYKWKFSSVDKTCETYNGINVRLRYFVRLVVQRPYATNVSKEVDFAVQLVQPQPEMNTSIKMEVGIEDCLHIEFEYSQSKFNLKDVVVGKVYFLLVRLKIKHMELDIIRREVTGAGAGSNQLGGTTDNETVTKFEIMDGAPVRAECIPVRLYLSGFDLTPTYKNVQNKFSVRYFLNLVLVDEEDRRYFKQQEITLWRKTIG</sequence>
<dbReference type="InterPro" id="IPR011600">
    <property type="entry name" value="Pept_C14_caspase"/>
</dbReference>
<keyword evidence="3" id="KW-0653">Protein transport</keyword>
<proteinExistence type="inferred from homology"/>
<evidence type="ECO:0000256" key="1">
    <source>
        <dbReference type="ARBA" id="ARBA00009100"/>
    </source>
</evidence>
<dbReference type="GO" id="GO:0006886">
    <property type="term" value="P:intracellular protein transport"/>
    <property type="evidence" value="ECO:0007669"/>
    <property type="project" value="InterPro"/>
</dbReference>
<gene>
    <name evidence="6" type="primary">VPS26A</name>
    <name evidence="6" type="ORF">FOZ60_008171</name>
</gene>
<comment type="similarity">
    <text evidence="1">Belongs to the VPS26 family.</text>
</comment>
<dbReference type="GO" id="GO:0004197">
    <property type="term" value="F:cysteine-type endopeptidase activity"/>
    <property type="evidence" value="ECO:0007669"/>
    <property type="project" value="InterPro"/>
</dbReference>
<dbReference type="InterPro" id="IPR014752">
    <property type="entry name" value="Arrestin-like_C"/>
</dbReference>
<dbReference type="FunFam" id="2.60.40.640:FF:000015">
    <property type="entry name" value="Vacuolar protein sorting-associated protein 26"/>
    <property type="match status" value="1"/>
</dbReference>
<dbReference type="Gene3D" id="1.25.40.20">
    <property type="entry name" value="Ankyrin repeat-containing domain"/>
    <property type="match status" value="1"/>
</dbReference>
<dbReference type="EMBL" id="JABANP010000326">
    <property type="protein sequence ID" value="KAF4684154.1"/>
    <property type="molecule type" value="Genomic_DNA"/>
</dbReference>
<dbReference type="PROSITE" id="PS50297">
    <property type="entry name" value="ANK_REP_REGION"/>
    <property type="match status" value="1"/>
</dbReference>
<protein>
    <submittedName>
        <fullName evidence="6">Vacuolar protein sorting-associated protein 26A</fullName>
    </submittedName>
</protein>
<organism evidence="6 7">
    <name type="scientific">Perkinsus olseni</name>
    <name type="common">Perkinsus atlanticus</name>
    <dbReference type="NCBI Taxonomy" id="32597"/>
    <lineage>
        <taxon>Eukaryota</taxon>
        <taxon>Sar</taxon>
        <taxon>Alveolata</taxon>
        <taxon>Perkinsozoa</taxon>
        <taxon>Perkinsea</taxon>
        <taxon>Perkinsida</taxon>
        <taxon>Perkinsidae</taxon>
        <taxon>Perkinsus</taxon>
    </lineage>
</organism>
<dbReference type="Gene3D" id="3.40.50.1460">
    <property type="match status" value="1"/>
</dbReference>
<keyword evidence="4" id="KW-0040">ANK repeat</keyword>
<keyword evidence="2" id="KW-0813">Transport</keyword>
<dbReference type="Pfam" id="PF13637">
    <property type="entry name" value="Ank_4"/>
    <property type="match status" value="1"/>
</dbReference>
<comment type="caution">
    <text evidence="6">The sequence shown here is derived from an EMBL/GenBank/DDBJ whole genome shotgun (WGS) entry which is preliminary data.</text>
</comment>
<evidence type="ECO:0000313" key="7">
    <source>
        <dbReference type="Proteomes" id="UP000541610"/>
    </source>
</evidence>
<dbReference type="InterPro" id="IPR002110">
    <property type="entry name" value="Ankyrin_rpt"/>
</dbReference>
<dbReference type="OrthoDB" id="3821113at2759"/>
<evidence type="ECO:0000256" key="3">
    <source>
        <dbReference type="ARBA" id="ARBA00022927"/>
    </source>
</evidence>
<dbReference type="InterPro" id="IPR028934">
    <property type="entry name" value="Vps26-related"/>
</dbReference>
<feature type="repeat" description="ANK" evidence="4">
    <location>
        <begin position="32"/>
        <end position="64"/>
    </location>
</feature>
<dbReference type="GO" id="GO:0030904">
    <property type="term" value="C:retromer complex"/>
    <property type="evidence" value="ECO:0007669"/>
    <property type="project" value="UniProtKB-ARBA"/>
</dbReference>
<dbReference type="InterPro" id="IPR029030">
    <property type="entry name" value="Caspase-like_dom_sf"/>
</dbReference>